<feature type="transmembrane region" description="Helical" evidence="2">
    <location>
        <begin position="187"/>
        <end position="210"/>
    </location>
</feature>
<evidence type="ECO:0000256" key="1">
    <source>
        <dbReference type="SAM" id="MobiDB-lite"/>
    </source>
</evidence>
<organism evidence="3 4">
    <name type="scientific">Endozoicomonas gorgoniicola</name>
    <dbReference type="NCBI Taxonomy" id="1234144"/>
    <lineage>
        <taxon>Bacteria</taxon>
        <taxon>Pseudomonadati</taxon>
        <taxon>Pseudomonadota</taxon>
        <taxon>Gammaproteobacteria</taxon>
        <taxon>Oceanospirillales</taxon>
        <taxon>Endozoicomonadaceae</taxon>
        <taxon>Endozoicomonas</taxon>
    </lineage>
</organism>
<feature type="region of interest" description="Disordered" evidence="1">
    <location>
        <begin position="216"/>
        <end position="236"/>
    </location>
</feature>
<keyword evidence="2" id="KW-0812">Transmembrane</keyword>
<feature type="transmembrane region" description="Helical" evidence="2">
    <location>
        <begin position="70"/>
        <end position="92"/>
    </location>
</feature>
<evidence type="ECO:0000256" key="2">
    <source>
        <dbReference type="SAM" id="Phobius"/>
    </source>
</evidence>
<reference evidence="3 4" key="1">
    <citation type="submission" date="2022-10" db="EMBL/GenBank/DDBJ databases">
        <title>High-quality genome sequences of two octocoral-associated bacteria, Endozoicomonas euniceicola EF212 and Endozoicomonas gorgoniicola PS125.</title>
        <authorList>
            <person name="Chiou Y.-J."/>
            <person name="Chen Y.-H."/>
        </authorList>
    </citation>
    <scope>NUCLEOTIDE SEQUENCE [LARGE SCALE GENOMIC DNA]</scope>
    <source>
        <strain evidence="3 4">PS125</strain>
    </source>
</reference>
<sequence length="303" mass="33284">MNKTLATLTLIPVLILMGASIALTALLVSAMAPEGWMEWPAAITGGALQLCQFGFIPLGFLLLRKRNCSGWLFLVIGFLLFLVSNGASVAFLEYSYQKRVASSETVLAQQKNKERKDRISDLAILAAQQDIESKVYRGRGVETLKEVVSIQESNTRDTAVTETVASSSPFIAFAALTGITSDRARAIAWWLMSFLMDVCATAGSVALTLFRPQQRNATPEAETPETPAQQNNEAAGKEASNYIVIHSAIKSQLYGNKPPSLRNVMKETGWRYPKVKALYDQLEQEGIIRSLGKGRGYEYINPQ</sequence>
<name>A0ABT3N1M9_9GAMM</name>
<gene>
    <name evidence="3" type="ORF">NX722_23550</name>
</gene>
<evidence type="ECO:0000313" key="4">
    <source>
        <dbReference type="Proteomes" id="UP001209854"/>
    </source>
</evidence>
<keyword evidence="2" id="KW-1133">Transmembrane helix</keyword>
<feature type="transmembrane region" description="Helical" evidence="2">
    <location>
        <begin position="40"/>
        <end position="63"/>
    </location>
</feature>
<feature type="compositionally biased region" description="Low complexity" evidence="1">
    <location>
        <begin position="217"/>
        <end position="228"/>
    </location>
</feature>
<dbReference type="RefSeq" id="WP_262565294.1">
    <property type="nucleotide sequence ID" value="NZ_JAPFCC010000001.1"/>
</dbReference>
<protein>
    <submittedName>
        <fullName evidence="3">Uncharacterized protein</fullName>
    </submittedName>
</protein>
<keyword evidence="2" id="KW-0472">Membrane</keyword>
<comment type="caution">
    <text evidence="3">The sequence shown here is derived from an EMBL/GenBank/DDBJ whole genome shotgun (WGS) entry which is preliminary data.</text>
</comment>
<keyword evidence="4" id="KW-1185">Reference proteome</keyword>
<evidence type="ECO:0000313" key="3">
    <source>
        <dbReference type="EMBL" id="MCW7555543.1"/>
    </source>
</evidence>
<proteinExistence type="predicted"/>
<dbReference type="Proteomes" id="UP001209854">
    <property type="component" value="Unassembled WGS sequence"/>
</dbReference>
<dbReference type="EMBL" id="JAPFCC010000001">
    <property type="protein sequence ID" value="MCW7555543.1"/>
    <property type="molecule type" value="Genomic_DNA"/>
</dbReference>
<accession>A0ABT3N1M9</accession>